<gene>
    <name evidence="1" type="ORF">UV68_C0034G0002</name>
</gene>
<comment type="caution">
    <text evidence="1">The sequence shown here is derived from an EMBL/GenBank/DDBJ whole genome shotgun (WGS) entry which is preliminary data.</text>
</comment>
<dbReference type="Proteomes" id="UP000033980">
    <property type="component" value="Unassembled WGS sequence"/>
</dbReference>
<evidence type="ECO:0000313" key="2">
    <source>
        <dbReference type="Proteomes" id="UP000033980"/>
    </source>
</evidence>
<evidence type="ECO:0000313" key="1">
    <source>
        <dbReference type="EMBL" id="KKS92823.1"/>
    </source>
</evidence>
<organism evidence="1 2">
    <name type="scientific">Candidatus Collierbacteria bacterium GW2011_GWC2_43_12</name>
    <dbReference type="NCBI Taxonomy" id="1618390"/>
    <lineage>
        <taxon>Bacteria</taxon>
        <taxon>Candidatus Collieribacteriota</taxon>
    </lineage>
</organism>
<evidence type="ECO:0008006" key="3">
    <source>
        <dbReference type="Google" id="ProtNLM"/>
    </source>
</evidence>
<name>A0A0G1G1I1_9BACT</name>
<dbReference type="CDD" id="cd06223">
    <property type="entry name" value="PRTases_typeI"/>
    <property type="match status" value="1"/>
</dbReference>
<reference evidence="1 2" key="1">
    <citation type="journal article" date="2015" name="Nature">
        <title>rRNA introns, odd ribosomes, and small enigmatic genomes across a large radiation of phyla.</title>
        <authorList>
            <person name="Brown C.T."/>
            <person name="Hug L.A."/>
            <person name="Thomas B.C."/>
            <person name="Sharon I."/>
            <person name="Castelle C.J."/>
            <person name="Singh A."/>
            <person name="Wilkins M.J."/>
            <person name="Williams K.H."/>
            <person name="Banfield J.F."/>
        </authorList>
    </citation>
    <scope>NUCLEOTIDE SEQUENCE [LARGE SCALE GENOMIC DNA]</scope>
</reference>
<sequence>MFDATIETGDVVEKNEGESSLALLEKMTGVSADSPKIQEWRVGVIGAKELNDEEMQIALLYGQITAEQARIIKRSDVPDEVLQAAGQFAHSSSEALAEIIVNRKVEPSLRDINTAREKLAEIMKKHGIQDIGNKIEPKPEPNVLAFEDLVNQEVDRPFIKDPLIIVGLTTHGDVPAYVLSKLLFKKGIVSSVAFIRPTSRGEGSVVRVLEEDRVRLLEAKERNSKVLVADDSVEGGASMMQSLKYLENELPDQEKTVCVAVALEVPFLKEIEGEKYETIDHEGKKLYIKPAFFEPKVEEMGSISEQS</sequence>
<dbReference type="Gene3D" id="3.40.50.2020">
    <property type="match status" value="1"/>
</dbReference>
<dbReference type="AlphaFoldDB" id="A0A0G1G1I1"/>
<accession>A0A0G1G1I1</accession>
<dbReference type="SUPFAM" id="SSF53271">
    <property type="entry name" value="PRTase-like"/>
    <property type="match status" value="1"/>
</dbReference>
<proteinExistence type="predicted"/>
<dbReference type="EMBL" id="LCFK01000034">
    <property type="protein sequence ID" value="KKS92823.1"/>
    <property type="molecule type" value="Genomic_DNA"/>
</dbReference>
<protein>
    <recommendedName>
        <fullName evidence="3">Phosphoribosyltransferase domain-containing protein</fullName>
    </recommendedName>
</protein>
<dbReference type="InterPro" id="IPR000836">
    <property type="entry name" value="PRTase_dom"/>
</dbReference>
<dbReference type="InterPro" id="IPR029057">
    <property type="entry name" value="PRTase-like"/>
</dbReference>